<dbReference type="Proteomes" id="UP001163603">
    <property type="component" value="Chromosome 14"/>
</dbReference>
<organism evidence="1 2">
    <name type="scientific">Pistacia integerrima</name>
    <dbReference type="NCBI Taxonomy" id="434235"/>
    <lineage>
        <taxon>Eukaryota</taxon>
        <taxon>Viridiplantae</taxon>
        <taxon>Streptophyta</taxon>
        <taxon>Embryophyta</taxon>
        <taxon>Tracheophyta</taxon>
        <taxon>Spermatophyta</taxon>
        <taxon>Magnoliopsida</taxon>
        <taxon>eudicotyledons</taxon>
        <taxon>Gunneridae</taxon>
        <taxon>Pentapetalae</taxon>
        <taxon>rosids</taxon>
        <taxon>malvids</taxon>
        <taxon>Sapindales</taxon>
        <taxon>Anacardiaceae</taxon>
        <taxon>Pistacia</taxon>
    </lineage>
</organism>
<name>A0ACC0X974_9ROSI</name>
<protein>
    <submittedName>
        <fullName evidence="1">Uncharacterized protein</fullName>
    </submittedName>
</protein>
<sequence>MPICRSEKSKSIRKFSPETGTRKEKENAEIQGAYFEHFNFHKLILATCENCCQVFSFVLLYGTILVLADTKE</sequence>
<comment type="caution">
    <text evidence="1">The sequence shown here is derived from an EMBL/GenBank/DDBJ whole genome shotgun (WGS) entry which is preliminary data.</text>
</comment>
<reference evidence="2" key="1">
    <citation type="journal article" date="2023" name="G3 (Bethesda)">
        <title>Genome assembly and association tests identify interacting loci associated with vigor, precocity, and sex in interspecific pistachio rootstocks.</title>
        <authorList>
            <person name="Palmer W."/>
            <person name="Jacygrad E."/>
            <person name="Sagayaradj S."/>
            <person name="Cavanaugh K."/>
            <person name="Han R."/>
            <person name="Bertier L."/>
            <person name="Beede B."/>
            <person name="Kafkas S."/>
            <person name="Golino D."/>
            <person name="Preece J."/>
            <person name="Michelmore R."/>
        </authorList>
    </citation>
    <scope>NUCLEOTIDE SEQUENCE [LARGE SCALE GENOMIC DNA]</scope>
</reference>
<proteinExistence type="predicted"/>
<evidence type="ECO:0000313" key="1">
    <source>
        <dbReference type="EMBL" id="KAJ0011201.1"/>
    </source>
</evidence>
<gene>
    <name evidence="1" type="ORF">Pint_32997</name>
</gene>
<dbReference type="EMBL" id="CM047749">
    <property type="protein sequence ID" value="KAJ0011201.1"/>
    <property type="molecule type" value="Genomic_DNA"/>
</dbReference>
<evidence type="ECO:0000313" key="2">
    <source>
        <dbReference type="Proteomes" id="UP001163603"/>
    </source>
</evidence>
<keyword evidence="2" id="KW-1185">Reference proteome</keyword>
<accession>A0ACC0X974</accession>